<dbReference type="PANTHER" id="PTHR45896">
    <property type="entry name" value="N-ALPHA-ACETYLTRANSFERASE 30"/>
    <property type="match status" value="1"/>
</dbReference>
<evidence type="ECO:0000313" key="17">
    <source>
        <dbReference type="Proteomes" id="UP000887569"/>
    </source>
</evidence>
<dbReference type="PROSITE" id="PS51186">
    <property type="entry name" value="GNAT"/>
    <property type="match status" value="1"/>
</dbReference>
<dbReference type="SUPFAM" id="SSF55729">
    <property type="entry name" value="Acyl-CoA N-acyltransferases (Nat)"/>
    <property type="match status" value="1"/>
</dbReference>
<organism evidence="17 18">
    <name type="scientific">Parascaris univalens</name>
    <name type="common">Nematode worm</name>
    <dbReference type="NCBI Taxonomy" id="6257"/>
    <lineage>
        <taxon>Eukaryota</taxon>
        <taxon>Metazoa</taxon>
        <taxon>Ecdysozoa</taxon>
        <taxon>Nematoda</taxon>
        <taxon>Chromadorea</taxon>
        <taxon>Rhabditida</taxon>
        <taxon>Spirurina</taxon>
        <taxon>Ascaridomorpha</taxon>
        <taxon>Ascaridoidea</taxon>
        <taxon>Ascarididae</taxon>
        <taxon>Parascaris</taxon>
    </lineage>
</organism>
<evidence type="ECO:0000256" key="14">
    <source>
        <dbReference type="ARBA" id="ARBA00076746"/>
    </source>
</evidence>
<feature type="domain" description="N-acetyltransferase" evidence="16">
    <location>
        <begin position="97"/>
        <end position="248"/>
    </location>
</feature>
<evidence type="ECO:0000256" key="1">
    <source>
        <dbReference type="ARBA" id="ARBA00004123"/>
    </source>
</evidence>
<sequence>MNAAMERTSCLPRCSSFDRTLYEDTISRLQRCLLLANRQHFPSVNEESPHLEGKPNDEVRTLDNKCLVAEKSSNTDSPLQNGGLSVESAVIERRRRIEIVDYENELQMADIMRLITNDLSEPYSIYTYRYFIHNWPKLCLLALDTGNDEYVGAIVCKLDVSRQNRRRGYIAMLAVDESCRRLGIGTRLVQQAIANMQIMGCDEVVLETEVTNINAIRLYTNLGFIREKRLFRYYLNGVDAFRLKLFFTSPPQTFDDAHMYARAEGIAG</sequence>
<evidence type="ECO:0000256" key="12">
    <source>
        <dbReference type="ARBA" id="ARBA00052477"/>
    </source>
</evidence>
<dbReference type="CDD" id="cd04301">
    <property type="entry name" value="NAT_SF"/>
    <property type="match status" value="1"/>
</dbReference>
<dbReference type="GO" id="GO:0005634">
    <property type="term" value="C:nucleus"/>
    <property type="evidence" value="ECO:0007669"/>
    <property type="project" value="UniProtKB-SubCell"/>
</dbReference>
<dbReference type="InterPro" id="IPR016181">
    <property type="entry name" value="Acyl_CoA_acyltransferase"/>
</dbReference>
<dbReference type="GO" id="GO:0120518">
    <property type="term" value="F:protein N-terminal-methionine acetyltransferase activity"/>
    <property type="evidence" value="ECO:0007669"/>
    <property type="project" value="UniProtKB-EC"/>
</dbReference>
<protein>
    <recommendedName>
        <fullName evidence="13">N-terminal methionine N(alpha)-acetyltransferase NatC</fullName>
        <ecNumber evidence="13">2.3.1.256</ecNumber>
    </recommendedName>
    <alternativeName>
        <fullName evidence="14">N-acetyltransferase MAK3 homolog</fullName>
    </alternativeName>
    <alternativeName>
        <fullName evidence="15">NatC catalytic subunit</fullName>
    </alternativeName>
</protein>
<evidence type="ECO:0000256" key="11">
    <source>
        <dbReference type="ARBA" id="ARBA00052362"/>
    </source>
</evidence>
<dbReference type="InterPro" id="IPR000182">
    <property type="entry name" value="GNAT_dom"/>
</dbReference>
<evidence type="ECO:0000256" key="3">
    <source>
        <dbReference type="ARBA" id="ARBA00022490"/>
    </source>
</evidence>
<keyword evidence="3" id="KW-0963">Cytoplasm</keyword>
<comment type="catalytic activity">
    <reaction evidence="9">
        <text>N-terminal L-methionyl-L-leucyl-[protein] + acetyl-CoA = N-terminal N(alpha)-acetyl-L-methionyl-L-leucyl-[protein] + CoA + H(+)</text>
        <dbReference type="Rhea" id="RHEA:50520"/>
        <dbReference type="Rhea" id="RHEA-COMP:12711"/>
        <dbReference type="Rhea" id="RHEA-COMP:12712"/>
        <dbReference type="ChEBI" id="CHEBI:15378"/>
        <dbReference type="ChEBI" id="CHEBI:57287"/>
        <dbReference type="ChEBI" id="CHEBI:57288"/>
        <dbReference type="ChEBI" id="CHEBI:133377"/>
        <dbReference type="ChEBI" id="CHEBI:133378"/>
        <dbReference type="EC" id="2.3.1.256"/>
    </reaction>
</comment>
<comment type="subcellular location">
    <subcellularLocation>
        <location evidence="2">Cytoplasm</location>
    </subcellularLocation>
    <subcellularLocation>
        <location evidence="1">Nucleus</location>
    </subcellularLocation>
</comment>
<evidence type="ECO:0000256" key="5">
    <source>
        <dbReference type="ARBA" id="ARBA00023242"/>
    </source>
</evidence>
<reference evidence="18" key="1">
    <citation type="submission" date="2022-11" db="UniProtKB">
        <authorList>
            <consortium name="WormBaseParasite"/>
        </authorList>
    </citation>
    <scope>IDENTIFICATION</scope>
</reference>
<comment type="catalytic activity">
    <reaction evidence="12">
        <text>N-terminal L-methionyl-L-tryptophyl-[protein] + acetyl-CoA = N-terminal N(alpha)-acetyl-L-methionyl-L-tryptophyl-[protein] + CoA + H(+)</text>
        <dbReference type="Rhea" id="RHEA:50560"/>
        <dbReference type="Rhea" id="RHEA-COMP:12724"/>
        <dbReference type="Rhea" id="RHEA-COMP:12725"/>
        <dbReference type="ChEBI" id="CHEBI:15378"/>
        <dbReference type="ChEBI" id="CHEBI:57287"/>
        <dbReference type="ChEBI" id="CHEBI:57288"/>
        <dbReference type="ChEBI" id="CHEBI:133386"/>
        <dbReference type="ChEBI" id="CHEBI:133387"/>
        <dbReference type="EC" id="2.3.1.256"/>
    </reaction>
</comment>
<comment type="catalytic activity">
    <reaction evidence="8">
        <text>N-terminal L-methionyl-L-isoleucyl-[protein] + acetyl-CoA = N-terminal N(alpha)-acetyl-L-methionyl-L-isoleucyl-[protein] + CoA + H(+)</text>
        <dbReference type="Rhea" id="RHEA:50524"/>
        <dbReference type="Rhea" id="RHEA-COMP:12713"/>
        <dbReference type="Rhea" id="RHEA-COMP:12714"/>
        <dbReference type="ChEBI" id="CHEBI:15378"/>
        <dbReference type="ChEBI" id="CHEBI:57287"/>
        <dbReference type="ChEBI" id="CHEBI:57288"/>
        <dbReference type="ChEBI" id="CHEBI:133379"/>
        <dbReference type="ChEBI" id="CHEBI:133380"/>
        <dbReference type="EC" id="2.3.1.256"/>
    </reaction>
</comment>
<evidence type="ECO:0000256" key="6">
    <source>
        <dbReference type="ARBA" id="ARBA00023315"/>
    </source>
</evidence>
<evidence type="ECO:0000256" key="7">
    <source>
        <dbReference type="ARBA" id="ARBA00024025"/>
    </source>
</evidence>
<dbReference type="Gene3D" id="3.40.630.30">
    <property type="match status" value="1"/>
</dbReference>
<dbReference type="Proteomes" id="UP000887569">
    <property type="component" value="Unplaced"/>
</dbReference>
<proteinExistence type="inferred from homology"/>
<dbReference type="AlphaFoldDB" id="A0A915ATP3"/>
<evidence type="ECO:0000313" key="18">
    <source>
        <dbReference type="WBParaSite" id="PgR013_g034_t02"/>
    </source>
</evidence>
<comment type="catalytic activity">
    <reaction evidence="10">
        <text>N-terminal L-methionyl-L-tyrosyl-[protein] + acetyl-CoA = N-terminal N(alpha)-acetyl-L-methionyl-L-tyrosyl-[protein] + CoA + H(+)</text>
        <dbReference type="Rhea" id="RHEA:50532"/>
        <dbReference type="Rhea" id="RHEA-COMP:12717"/>
        <dbReference type="Rhea" id="RHEA-COMP:12718"/>
        <dbReference type="ChEBI" id="CHEBI:15378"/>
        <dbReference type="ChEBI" id="CHEBI:57287"/>
        <dbReference type="ChEBI" id="CHEBI:57288"/>
        <dbReference type="ChEBI" id="CHEBI:133384"/>
        <dbReference type="ChEBI" id="CHEBI:133385"/>
        <dbReference type="EC" id="2.3.1.256"/>
    </reaction>
</comment>
<evidence type="ECO:0000256" key="9">
    <source>
        <dbReference type="ARBA" id="ARBA00051225"/>
    </source>
</evidence>
<dbReference type="FunFam" id="3.40.630.30:FF:000010">
    <property type="entry name" value="Putative N-alpha-acetyltransferase 30"/>
    <property type="match status" value="1"/>
</dbReference>
<dbReference type="PANTHER" id="PTHR45896:SF1">
    <property type="entry name" value="N-ALPHA-ACETYLTRANSFERASE 30"/>
    <property type="match status" value="1"/>
</dbReference>
<keyword evidence="4" id="KW-0808">Transferase</keyword>
<evidence type="ECO:0000256" key="8">
    <source>
        <dbReference type="ARBA" id="ARBA00050754"/>
    </source>
</evidence>
<keyword evidence="17" id="KW-1185">Reference proteome</keyword>
<dbReference type="InterPro" id="IPR044542">
    <property type="entry name" value="NAA30-like"/>
</dbReference>
<evidence type="ECO:0000256" key="10">
    <source>
        <dbReference type="ARBA" id="ARBA00052207"/>
    </source>
</evidence>
<keyword evidence="6" id="KW-0012">Acyltransferase</keyword>
<evidence type="ECO:0000256" key="13">
    <source>
        <dbReference type="ARBA" id="ARBA00066994"/>
    </source>
</evidence>
<comment type="similarity">
    <text evidence="7">Belongs to the acetyltransferase family. MAK3 subfamily.</text>
</comment>
<accession>A0A915ATP3</accession>
<evidence type="ECO:0000256" key="2">
    <source>
        <dbReference type="ARBA" id="ARBA00004496"/>
    </source>
</evidence>
<evidence type="ECO:0000256" key="15">
    <source>
        <dbReference type="ARBA" id="ARBA00078622"/>
    </source>
</evidence>
<dbReference type="Pfam" id="PF00583">
    <property type="entry name" value="Acetyltransf_1"/>
    <property type="match status" value="1"/>
</dbReference>
<evidence type="ECO:0000259" key="16">
    <source>
        <dbReference type="PROSITE" id="PS51186"/>
    </source>
</evidence>
<dbReference type="GO" id="GO:0031417">
    <property type="term" value="C:NatC complex"/>
    <property type="evidence" value="ECO:0007669"/>
    <property type="project" value="UniProtKB-ARBA"/>
</dbReference>
<dbReference type="WBParaSite" id="PgR013_g034_t02">
    <property type="protein sequence ID" value="PgR013_g034_t02"/>
    <property type="gene ID" value="PgR013_g034"/>
</dbReference>
<comment type="catalytic activity">
    <reaction evidence="11">
        <text>N-terminal L-methionyl-L-phenylalanyl-[protein] + acetyl-CoA = N-terminal N(alpha)-acetyl-L-methionyl-L-phenylalanyl-[protein] + CoA + H(+)</text>
        <dbReference type="Rhea" id="RHEA:50528"/>
        <dbReference type="Rhea" id="RHEA-COMP:12715"/>
        <dbReference type="Rhea" id="RHEA-COMP:12716"/>
        <dbReference type="ChEBI" id="CHEBI:15378"/>
        <dbReference type="ChEBI" id="CHEBI:57287"/>
        <dbReference type="ChEBI" id="CHEBI:57288"/>
        <dbReference type="ChEBI" id="CHEBI:133382"/>
        <dbReference type="ChEBI" id="CHEBI:133383"/>
        <dbReference type="EC" id="2.3.1.256"/>
    </reaction>
</comment>
<evidence type="ECO:0000256" key="4">
    <source>
        <dbReference type="ARBA" id="ARBA00022679"/>
    </source>
</evidence>
<dbReference type="EC" id="2.3.1.256" evidence="13"/>
<keyword evidence="5" id="KW-0539">Nucleus</keyword>
<name>A0A915ATP3_PARUN</name>